<feature type="region of interest" description="Disordered" evidence="1">
    <location>
        <begin position="15"/>
        <end position="53"/>
    </location>
</feature>
<comment type="caution">
    <text evidence="2">The sequence shown here is derived from an EMBL/GenBank/DDBJ whole genome shotgun (WGS) entry which is preliminary data.</text>
</comment>
<protein>
    <recommendedName>
        <fullName evidence="4">Tetratricopeptide repeat protein</fullName>
    </recommendedName>
</protein>
<gene>
    <name evidence="2" type="ORF">GRI94_12030</name>
</gene>
<evidence type="ECO:0000313" key="3">
    <source>
        <dbReference type="Proteomes" id="UP000446786"/>
    </source>
</evidence>
<proteinExistence type="predicted"/>
<sequence length="267" mass="28529">MPILALAPFLVLAPLAGQNGDPKPPTAEEAARERPIVVTGQREEERVGVQSDSRIRKKPRFTNENIRSATGIAGLSPGSGMRPLSGRNPVFKKRIIQCVSDNEAIGERATCLLANAQEDVAAGNIGLGADAYRYLVSSDEFAATERLAGGQKLYALGEETGNDGMREEALIRLVESDTLPANQARSARRTLVAMALKQDDTVLAIDRLEDVVAADPADAQSLANLAILLRREGRSGASDRMRQAIAAIEQSGQPAPQAWTDFAEASE</sequence>
<reference evidence="2 3" key="1">
    <citation type="submission" date="2019-12" db="EMBL/GenBank/DDBJ databases">
        <title>Genomic-based taxomic classification of the family Erythrobacteraceae.</title>
        <authorList>
            <person name="Xu L."/>
        </authorList>
    </citation>
    <scope>NUCLEOTIDE SEQUENCE [LARGE SCALE GENOMIC DNA]</scope>
    <source>
        <strain evidence="2 3">JCM 16677</strain>
    </source>
</reference>
<name>A0A845AST0_9SPHN</name>
<evidence type="ECO:0000313" key="2">
    <source>
        <dbReference type="EMBL" id="MXP32549.1"/>
    </source>
</evidence>
<evidence type="ECO:0008006" key="4">
    <source>
        <dbReference type="Google" id="ProtNLM"/>
    </source>
</evidence>
<dbReference type="Proteomes" id="UP000446786">
    <property type="component" value="Unassembled WGS sequence"/>
</dbReference>
<dbReference type="RefSeq" id="WP_160779880.1">
    <property type="nucleotide sequence ID" value="NZ_BAAAZF010000001.1"/>
</dbReference>
<organism evidence="2 3">
    <name type="scientific">Parerythrobacter jejuensis</name>
    <dbReference type="NCBI Taxonomy" id="795812"/>
    <lineage>
        <taxon>Bacteria</taxon>
        <taxon>Pseudomonadati</taxon>
        <taxon>Pseudomonadota</taxon>
        <taxon>Alphaproteobacteria</taxon>
        <taxon>Sphingomonadales</taxon>
        <taxon>Erythrobacteraceae</taxon>
        <taxon>Parerythrobacter</taxon>
    </lineage>
</organism>
<keyword evidence="3" id="KW-1185">Reference proteome</keyword>
<accession>A0A845AST0</accession>
<evidence type="ECO:0000256" key="1">
    <source>
        <dbReference type="SAM" id="MobiDB-lite"/>
    </source>
</evidence>
<feature type="compositionally biased region" description="Basic and acidic residues" evidence="1">
    <location>
        <begin position="29"/>
        <end position="47"/>
    </location>
</feature>
<dbReference type="AlphaFoldDB" id="A0A845AST0"/>
<dbReference type="EMBL" id="WTYE01000001">
    <property type="protein sequence ID" value="MXP32549.1"/>
    <property type="molecule type" value="Genomic_DNA"/>
</dbReference>
<dbReference type="OrthoDB" id="7432544at2"/>